<name>A0AAV2ZK31_PYXAD</name>
<dbReference type="InterPro" id="IPR042185">
    <property type="entry name" value="Serpin_sf_2"/>
</dbReference>
<keyword evidence="4" id="KW-0732">Signal</keyword>
<evidence type="ECO:0000256" key="6">
    <source>
        <dbReference type="ARBA" id="ARBA00037352"/>
    </source>
</evidence>
<keyword evidence="13" id="KW-1185">Reference proteome</keyword>
<dbReference type="SUPFAM" id="SSF56574">
    <property type="entry name" value="Serpins"/>
    <property type="match status" value="1"/>
</dbReference>
<evidence type="ECO:0000256" key="2">
    <source>
        <dbReference type="ARBA" id="ARBA00009500"/>
    </source>
</evidence>
<comment type="caution">
    <text evidence="12">The sequence shown here is derived from an EMBL/GenBank/DDBJ whole genome shotgun (WGS) entry which is preliminary data.</text>
</comment>
<sequence>MNFALRLYKFMSSQAAKATPNLFFSPISIHATLSTLALGARSTTRREILQGMGLNDNKTDKELHECNRKLLQKIFKQTKDVNFNIGNEIFIEKSAIFFPQYQDNVTYYYNTSIQSISFSDTRNAIKTINTHVSKKTDNKIQKIVEKLDSKTMMVPLDYSVFQAKWESQFDIEDTEERNFTVNENKTVSVPTMRRQGLYRTFKDKEMKSYVVEVPYTCSTVLLIIVPELGNLHSFGTKLTPEMIKEYLSSLKNSMLDLYIPRVSFNNSVNVQFATLSMDMRSMFSGDNANFSKISKKPRLRVSKMCHQTYANFTEEGREMNAAAVSQSNYVFSNPKFKVNRPFLMLVYNKNMEIILWMGRVIDPSK</sequence>
<dbReference type="Pfam" id="PF00079">
    <property type="entry name" value="Serpin"/>
    <property type="match status" value="1"/>
</dbReference>
<evidence type="ECO:0000256" key="4">
    <source>
        <dbReference type="ARBA" id="ARBA00022729"/>
    </source>
</evidence>
<proteinExistence type="inferred from homology"/>
<evidence type="ECO:0000256" key="10">
    <source>
        <dbReference type="RuleBase" id="RU000411"/>
    </source>
</evidence>
<dbReference type="InterPro" id="IPR023795">
    <property type="entry name" value="Serpin_CS"/>
</dbReference>
<dbReference type="PANTHER" id="PTHR11461">
    <property type="entry name" value="SERINE PROTEASE INHIBITOR, SERPIN"/>
    <property type="match status" value="1"/>
</dbReference>
<comment type="function">
    <text evidence="6">Major thyroid hormone transport protein in serum.</text>
</comment>
<dbReference type="Proteomes" id="UP001181693">
    <property type="component" value="Unassembled WGS sequence"/>
</dbReference>
<dbReference type="InterPro" id="IPR023796">
    <property type="entry name" value="Serpin_dom"/>
</dbReference>
<evidence type="ECO:0000256" key="9">
    <source>
        <dbReference type="ARBA" id="ARBA00043177"/>
    </source>
</evidence>
<dbReference type="Gene3D" id="3.30.497.10">
    <property type="entry name" value="Antithrombin, subunit I, domain 2"/>
    <property type="match status" value="1"/>
</dbReference>
<dbReference type="AlphaFoldDB" id="A0AAV2ZK31"/>
<dbReference type="InterPro" id="IPR042178">
    <property type="entry name" value="Serpin_sf_1"/>
</dbReference>
<evidence type="ECO:0000256" key="7">
    <source>
        <dbReference type="ARBA" id="ARBA00039512"/>
    </source>
</evidence>
<comment type="subcellular location">
    <subcellularLocation>
        <location evidence="1">Secreted</location>
    </subcellularLocation>
</comment>
<evidence type="ECO:0000313" key="12">
    <source>
        <dbReference type="EMBL" id="DBA14439.1"/>
    </source>
</evidence>
<dbReference type="Gene3D" id="2.30.39.10">
    <property type="entry name" value="Alpha-1-antitrypsin, domain 1"/>
    <property type="match status" value="1"/>
</dbReference>
<dbReference type="PANTHER" id="PTHR11461:SF375">
    <property type="entry name" value="THYROXINE-BINDING GLOBULIN"/>
    <property type="match status" value="1"/>
</dbReference>
<gene>
    <name evidence="12" type="ORF">GDO54_005411</name>
</gene>
<keyword evidence="3" id="KW-0964">Secreted</keyword>
<reference evidence="12" key="1">
    <citation type="thesis" date="2020" institute="ProQuest LLC" country="789 East Eisenhower Parkway, Ann Arbor, MI, USA">
        <title>Comparative Genomics and Chromosome Evolution.</title>
        <authorList>
            <person name="Mudd A.B."/>
        </authorList>
    </citation>
    <scope>NUCLEOTIDE SEQUENCE</scope>
    <source>
        <strain evidence="12">1538</strain>
        <tissue evidence="12">Blood</tissue>
    </source>
</reference>
<evidence type="ECO:0000256" key="3">
    <source>
        <dbReference type="ARBA" id="ARBA00022525"/>
    </source>
</evidence>
<accession>A0AAV2ZK31</accession>
<dbReference type="EMBL" id="DYDO01000013">
    <property type="protein sequence ID" value="DBA14439.1"/>
    <property type="molecule type" value="Genomic_DNA"/>
</dbReference>
<organism evidence="12 13">
    <name type="scientific">Pyxicephalus adspersus</name>
    <name type="common">African bullfrog</name>
    <dbReference type="NCBI Taxonomy" id="30357"/>
    <lineage>
        <taxon>Eukaryota</taxon>
        <taxon>Metazoa</taxon>
        <taxon>Chordata</taxon>
        <taxon>Craniata</taxon>
        <taxon>Vertebrata</taxon>
        <taxon>Euteleostomi</taxon>
        <taxon>Amphibia</taxon>
        <taxon>Batrachia</taxon>
        <taxon>Anura</taxon>
        <taxon>Neobatrachia</taxon>
        <taxon>Ranoidea</taxon>
        <taxon>Pyxicephalidae</taxon>
        <taxon>Pyxicephalinae</taxon>
        <taxon>Pyxicephalus</taxon>
    </lineage>
</organism>
<keyword evidence="5" id="KW-0325">Glycoprotein</keyword>
<protein>
    <recommendedName>
        <fullName evidence="7">Thyroxine-binding globulin</fullName>
    </recommendedName>
    <alternativeName>
        <fullName evidence="9">Serpin A7</fullName>
    </alternativeName>
    <alternativeName>
        <fullName evidence="8">T4-binding globulin</fullName>
    </alternativeName>
</protein>
<comment type="similarity">
    <text evidence="2 10">Belongs to the serpin family.</text>
</comment>
<evidence type="ECO:0000256" key="8">
    <source>
        <dbReference type="ARBA" id="ARBA00042967"/>
    </source>
</evidence>
<dbReference type="InterPro" id="IPR036186">
    <property type="entry name" value="Serpin_sf"/>
</dbReference>
<evidence type="ECO:0000259" key="11">
    <source>
        <dbReference type="SMART" id="SM00093"/>
    </source>
</evidence>
<feature type="domain" description="Serpin" evidence="11">
    <location>
        <begin position="5"/>
        <end position="363"/>
    </location>
</feature>
<dbReference type="SMART" id="SM00093">
    <property type="entry name" value="SERPIN"/>
    <property type="match status" value="1"/>
</dbReference>
<dbReference type="InterPro" id="IPR000215">
    <property type="entry name" value="Serpin_fam"/>
</dbReference>
<evidence type="ECO:0000256" key="1">
    <source>
        <dbReference type="ARBA" id="ARBA00004613"/>
    </source>
</evidence>
<dbReference type="PROSITE" id="PS00284">
    <property type="entry name" value="SERPIN"/>
    <property type="match status" value="1"/>
</dbReference>
<dbReference type="GO" id="GO:0005615">
    <property type="term" value="C:extracellular space"/>
    <property type="evidence" value="ECO:0007669"/>
    <property type="project" value="InterPro"/>
</dbReference>
<dbReference type="GO" id="GO:0004867">
    <property type="term" value="F:serine-type endopeptidase inhibitor activity"/>
    <property type="evidence" value="ECO:0007669"/>
    <property type="project" value="InterPro"/>
</dbReference>
<evidence type="ECO:0000313" key="13">
    <source>
        <dbReference type="Proteomes" id="UP001181693"/>
    </source>
</evidence>
<evidence type="ECO:0000256" key="5">
    <source>
        <dbReference type="ARBA" id="ARBA00023180"/>
    </source>
</evidence>